<evidence type="ECO:0000313" key="1">
    <source>
        <dbReference type="EMBL" id="GMS83599.1"/>
    </source>
</evidence>
<keyword evidence="2" id="KW-1185">Reference proteome</keyword>
<protein>
    <recommendedName>
        <fullName evidence="3">Macro domain-containing protein</fullName>
    </recommendedName>
</protein>
<feature type="non-terminal residue" evidence="1">
    <location>
        <position position="65"/>
    </location>
</feature>
<reference evidence="1" key="1">
    <citation type="submission" date="2023-10" db="EMBL/GenBank/DDBJ databases">
        <title>Genome assembly of Pristionchus species.</title>
        <authorList>
            <person name="Yoshida K."/>
            <person name="Sommer R.J."/>
        </authorList>
    </citation>
    <scope>NUCLEOTIDE SEQUENCE</scope>
    <source>
        <strain evidence="1">RS0144</strain>
    </source>
</reference>
<dbReference type="AlphaFoldDB" id="A0AAV5SL27"/>
<evidence type="ECO:0000313" key="2">
    <source>
        <dbReference type="Proteomes" id="UP001432027"/>
    </source>
</evidence>
<gene>
    <name evidence="1" type="ORF">PENTCL1PPCAC_5774</name>
</gene>
<organism evidence="1 2">
    <name type="scientific">Pristionchus entomophagus</name>
    <dbReference type="NCBI Taxonomy" id="358040"/>
    <lineage>
        <taxon>Eukaryota</taxon>
        <taxon>Metazoa</taxon>
        <taxon>Ecdysozoa</taxon>
        <taxon>Nematoda</taxon>
        <taxon>Chromadorea</taxon>
        <taxon>Rhabditida</taxon>
        <taxon>Rhabditina</taxon>
        <taxon>Diplogasteromorpha</taxon>
        <taxon>Diplogasteroidea</taxon>
        <taxon>Neodiplogasteridae</taxon>
        <taxon>Pristionchus</taxon>
    </lineage>
</organism>
<proteinExistence type="predicted"/>
<feature type="non-terminal residue" evidence="1">
    <location>
        <position position="1"/>
    </location>
</feature>
<accession>A0AAV5SL27</accession>
<evidence type="ECO:0008006" key="3">
    <source>
        <dbReference type="Google" id="ProtNLM"/>
    </source>
</evidence>
<comment type="caution">
    <text evidence="1">The sequence shown here is derived from an EMBL/GenBank/DDBJ whole genome shotgun (WGS) entry which is preliminary data.</text>
</comment>
<name>A0AAV5SL27_9BILA</name>
<dbReference type="EMBL" id="BTSX01000002">
    <property type="protein sequence ID" value="GMS83599.1"/>
    <property type="molecule type" value="Genomic_DNA"/>
</dbReference>
<dbReference type="Proteomes" id="UP001432027">
    <property type="component" value="Unassembled WGS sequence"/>
</dbReference>
<sequence>LQCYCVISSFAGSQSKIFKSEEALCASEGGDPKVHLRIAKKIYEDVVFLVPTFGGARLDNNEITI</sequence>